<dbReference type="EMBL" id="BK032864">
    <property type="protein sequence ID" value="DAF64638.1"/>
    <property type="molecule type" value="Genomic_DNA"/>
</dbReference>
<organism evidence="2">
    <name type="scientific">Siphoviridae sp. ctamP19</name>
    <dbReference type="NCBI Taxonomy" id="2827896"/>
    <lineage>
        <taxon>Viruses</taxon>
        <taxon>Duplodnaviria</taxon>
        <taxon>Heunggongvirae</taxon>
        <taxon>Uroviricota</taxon>
        <taxon>Caudoviricetes</taxon>
    </lineage>
</organism>
<feature type="transmembrane region" description="Helical" evidence="1">
    <location>
        <begin position="6"/>
        <end position="28"/>
    </location>
</feature>
<keyword evidence="1" id="KW-0812">Transmembrane</keyword>
<sequence>MKPIHLPTFWLLLIIRHTVQLFLLLHLFR</sequence>
<reference evidence="2" key="1">
    <citation type="journal article" date="2021" name="Proc. Natl. Acad. Sci. U.S.A.">
        <title>A Catalog of Tens of Thousands of Viruses from Human Metagenomes Reveals Hidden Associations with Chronic Diseases.</title>
        <authorList>
            <person name="Tisza M.J."/>
            <person name="Buck C.B."/>
        </authorList>
    </citation>
    <scope>NUCLEOTIDE SEQUENCE</scope>
    <source>
        <strain evidence="2">CtamP19</strain>
    </source>
</reference>
<keyword evidence="1" id="KW-1133">Transmembrane helix</keyword>
<evidence type="ECO:0000256" key="1">
    <source>
        <dbReference type="SAM" id="Phobius"/>
    </source>
</evidence>
<protein>
    <submittedName>
        <fullName evidence="2">Uncharacterized protein</fullName>
    </submittedName>
</protein>
<proteinExistence type="predicted"/>
<keyword evidence="1" id="KW-0472">Membrane</keyword>
<evidence type="ECO:0000313" key="2">
    <source>
        <dbReference type="EMBL" id="DAF64638.1"/>
    </source>
</evidence>
<accession>A0A8S5TNC9</accession>
<name>A0A8S5TNC9_9CAUD</name>